<dbReference type="PANTHER" id="PTHR23176:SF108">
    <property type="entry name" value="RHO GTPASE-ACTIVATING PROTEIN 15"/>
    <property type="match status" value="1"/>
</dbReference>
<dbReference type="InterPro" id="IPR050729">
    <property type="entry name" value="Rho-GAP"/>
</dbReference>
<evidence type="ECO:0000256" key="1">
    <source>
        <dbReference type="ARBA" id="ARBA00004170"/>
    </source>
</evidence>
<dbReference type="AlphaFoldDB" id="L8IJ56"/>
<dbReference type="InterPro" id="IPR011993">
    <property type="entry name" value="PH-like_dom_sf"/>
</dbReference>
<dbReference type="PANTHER" id="PTHR23176">
    <property type="entry name" value="RHO/RAC/CDC GTPASE-ACTIVATING PROTEIN"/>
    <property type="match status" value="1"/>
</dbReference>
<dbReference type="SUPFAM" id="SSF50729">
    <property type="entry name" value="PH domain-like"/>
    <property type="match status" value="1"/>
</dbReference>
<keyword evidence="3" id="KW-0343">GTPase activation</keyword>
<gene>
    <name evidence="6" type="ORF">M91_08830</name>
</gene>
<keyword evidence="4" id="KW-0963">Cytoplasm</keyword>
<evidence type="ECO:0000313" key="7">
    <source>
        <dbReference type="Proteomes" id="UP000011080"/>
    </source>
</evidence>
<evidence type="ECO:0000256" key="4">
    <source>
        <dbReference type="ARBA" id="ARBA00022490"/>
    </source>
</evidence>
<comment type="subcellular location">
    <subcellularLocation>
        <location evidence="2">Cytoplasm</location>
    </subcellularLocation>
    <subcellularLocation>
        <location evidence="1">Membrane</location>
        <topology evidence="1">Peripheral membrane protein</topology>
    </subcellularLocation>
</comment>
<dbReference type="GO" id="GO:0005096">
    <property type="term" value="F:GTPase activator activity"/>
    <property type="evidence" value="ECO:0007669"/>
    <property type="project" value="UniProtKB-KW"/>
</dbReference>
<name>L8IJ56_9CETA</name>
<organism evidence="6 7">
    <name type="scientific">Bos mutus</name>
    <name type="common">wild yak</name>
    <dbReference type="NCBI Taxonomy" id="72004"/>
    <lineage>
        <taxon>Eukaryota</taxon>
        <taxon>Metazoa</taxon>
        <taxon>Chordata</taxon>
        <taxon>Craniata</taxon>
        <taxon>Vertebrata</taxon>
        <taxon>Euteleostomi</taxon>
        <taxon>Mammalia</taxon>
        <taxon>Eutheria</taxon>
        <taxon>Laurasiatheria</taxon>
        <taxon>Artiodactyla</taxon>
        <taxon>Ruminantia</taxon>
        <taxon>Pecora</taxon>
        <taxon>Bovidae</taxon>
        <taxon>Bovinae</taxon>
        <taxon>Bos</taxon>
    </lineage>
</organism>
<dbReference type="EMBL" id="JH881098">
    <property type="protein sequence ID" value="ELR56575.1"/>
    <property type="molecule type" value="Genomic_DNA"/>
</dbReference>
<dbReference type="Proteomes" id="UP000011080">
    <property type="component" value="Unassembled WGS sequence"/>
</dbReference>
<proteinExistence type="predicted"/>
<accession>L8IJ56</accession>
<dbReference type="GO" id="GO:0016020">
    <property type="term" value="C:membrane"/>
    <property type="evidence" value="ECO:0007669"/>
    <property type="project" value="UniProtKB-SubCell"/>
</dbReference>
<keyword evidence="5" id="KW-0472">Membrane</keyword>
<sequence>MQKSTNSDIPVETLNPTRQGTGAVQMRIKNANSHHDRLSQSKSMILTEVGKVTEPISRHRRNHSQHILKDVIPPLEQLMVEKEGYLQKAKIADGGKKLRYISPWKECGGCSNKPSQDKPKPFLTLPAMWTSHPKKDRKGLVKVPTSAFPWGLVGRRRTAQISLRSSLAPRRKMVKDLFGNSKESSSLRAIMRLSIDKHSMTEGELCAICSRDGQQNECGLQACSSDSPKRELFTAAQSSENHEIIEFHATSFLTNSSSKFKEGKNANTFYKRSTSETDQIRTVYPGLAIDRKQIRKNWTTSWIVLSSRKIEFYKESKQQALSNMKTGNKPESVDLCGAHIEWAKEKSSRKNVFQLQLEKLMSKMKKAEKHTLRESFLRISRKICLNSNCNYYRNNNKSGRLIMMSARSMVREAYRQAYSQALGEKQREKILLLTVCVSPEPWQQRKTTVIEIKFYIPDKAKYSAYSLNISHICI</sequence>
<evidence type="ECO:0000256" key="5">
    <source>
        <dbReference type="ARBA" id="ARBA00023136"/>
    </source>
</evidence>
<evidence type="ECO:0000256" key="3">
    <source>
        <dbReference type="ARBA" id="ARBA00022468"/>
    </source>
</evidence>
<dbReference type="GO" id="GO:0005737">
    <property type="term" value="C:cytoplasm"/>
    <property type="evidence" value="ECO:0007669"/>
    <property type="project" value="UniProtKB-SubCell"/>
</dbReference>
<protein>
    <submittedName>
        <fullName evidence="6">Rho GTPase-activating protein 15</fullName>
    </submittedName>
</protein>
<dbReference type="STRING" id="72004.ENSBMUP00000026288"/>
<dbReference type="Gene3D" id="2.30.29.30">
    <property type="entry name" value="Pleckstrin-homology domain (PH domain)/Phosphotyrosine-binding domain (PTB)"/>
    <property type="match status" value="1"/>
</dbReference>
<reference evidence="6 7" key="1">
    <citation type="journal article" date="2012" name="Nat. Genet.">
        <title>The yak genome and adaptation to life at high altitude.</title>
        <authorList>
            <person name="Qiu Q."/>
            <person name="Zhang G."/>
            <person name="Ma T."/>
            <person name="Qian W."/>
            <person name="Wang J."/>
            <person name="Ye Z."/>
            <person name="Cao C."/>
            <person name="Hu Q."/>
            <person name="Kim J."/>
            <person name="Larkin D.M."/>
            <person name="Auvil L."/>
            <person name="Capitanu B."/>
            <person name="Ma J."/>
            <person name="Lewin H.A."/>
            <person name="Qian X."/>
            <person name="Lang Y."/>
            <person name="Zhou R."/>
            <person name="Wang L."/>
            <person name="Wang K."/>
            <person name="Xia J."/>
            <person name="Liao S."/>
            <person name="Pan S."/>
            <person name="Lu X."/>
            <person name="Hou H."/>
            <person name="Wang Y."/>
            <person name="Zang X."/>
            <person name="Yin Y."/>
            <person name="Ma H."/>
            <person name="Zhang J."/>
            <person name="Wang Z."/>
            <person name="Zhang Y."/>
            <person name="Zhang D."/>
            <person name="Yonezawa T."/>
            <person name="Hasegawa M."/>
            <person name="Zhong Y."/>
            <person name="Liu W."/>
            <person name="Zhang Y."/>
            <person name="Huang Z."/>
            <person name="Zhang S."/>
            <person name="Long R."/>
            <person name="Yang H."/>
            <person name="Wang J."/>
            <person name="Lenstra J.A."/>
            <person name="Cooper D.N."/>
            <person name="Wu Y."/>
            <person name="Wang J."/>
            <person name="Shi P."/>
            <person name="Wang J."/>
            <person name="Liu J."/>
        </authorList>
    </citation>
    <scope>NUCLEOTIDE SEQUENCE [LARGE SCALE GENOMIC DNA]</scope>
    <source>
        <strain evidence="7">yakQH1</strain>
    </source>
</reference>
<evidence type="ECO:0000313" key="6">
    <source>
        <dbReference type="EMBL" id="ELR56575.1"/>
    </source>
</evidence>
<evidence type="ECO:0000256" key="2">
    <source>
        <dbReference type="ARBA" id="ARBA00004496"/>
    </source>
</evidence>